<dbReference type="PANTHER" id="PTHR37456:SF3">
    <property type="entry name" value="COLLAGEN ALPHA-1(XXV) CHAIN"/>
    <property type="match status" value="1"/>
</dbReference>
<accession>A0A4U0P967</accession>
<evidence type="ECO:0000313" key="2">
    <source>
        <dbReference type="EMBL" id="TJZ63372.1"/>
    </source>
</evidence>
<evidence type="ECO:0008006" key="4">
    <source>
        <dbReference type="Google" id="ProtNLM"/>
    </source>
</evidence>
<dbReference type="InterPro" id="IPR050938">
    <property type="entry name" value="Collagen_Structural_Proteins"/>
</dbReference>
<dbReference type="Gene3D" id="1.20.5.320">
    <property type="entry name" value="6-Phosphogluconate Dehydrogenase, domain 3"/>
    <property type="match status" value="1"/>
</dbReference>
<name>A0A4U0P967_9SPHI</name>
<dbReference type="OrthoDB" id="8457242at2"/>
<evidence type="ECO:0000256" key="1">
    <source>
        <dbReference type="ARBA" id="ARBA00022737"/>
    </source>
</evidence>
<dbReference type="PANTHER" id="PTHR37456">
    <property type="entry name" value="SI:CH211-266K2.1"/>
    <property type="match status" value="1"/>
</dbReference>
<dbReference type="Proteomes" id="UP000306808">
    <property type="component" value="Unassembled WGS sequence"/>
</dbReference>
<dbReference type="PROSITE" id="PS51257">
    <property type="entry name" value="PROKAR_LIPOPROTEIN"/>
    <property type="match status" value="1"/>
</dbReference>
<gene>
    <name evidence="2" type="ORF">FAZ15_03575</name>
</gene>
<organism evidence="2 3">
    <name type="scientific">Sphingobacterium olei</name>
    <dbReference type="NCBI Taxonomy" id="2571155"/>
    <lineage>
        <taxon>Bacteria</taxon>
        <taxon>Pseudomonadati</taxon>
        <taxon>Bacteroidota</taxon>
        <taxon>Sphingobacteriia</taxon>
        <taxon>Sphingobacteriales</taxon>
        <taxon>Sphingobacteriaceae</taxon>
        <taxon>Sphingobacterium</taxon>
    </lineage>
</organism>
<dbReference type="EMBL" id="SUME01000001">
    <property type="protein sequence ID" value="TJZ63372.1"/>
    <property type="molecule type" value="Genomic_DNA"/>
</dbReference>
<proteinExistence type="predicted"/>
<evidence type="ECO:0000313" key="3">
    <source>
        <dbReference type="Proteomes" id="UP000306808"/>
    </source>
</evidence>
<keyword evidence="3" id="KW-1185">Reference proteome</keyword>
<dbReference type="AlphaFoldDB" id="A0A4U0P967"/>
<reference evidence="2 3" key="1">
    <citation type="submission" date="2019-04" db="EMBL/GenBank/DDBJ databases">
        <title>Sphingobacterium olei sp. nov., isolated from oil-contaminated soil.</title>
        <authorList>
            <person name="Liu B."/>
        </authorList>
    </citation>
    <scope>NUCLEOTIDE SEQUENCE [LARGE SCALE GENOMIC DNA]</scope>
    <source>
        <strain evidence="2 3">HAL-9</strain>
    </source>
</reference>
<keyword evidence="1" id="KW-0677">Repeat</keyword>
<dbReference type="RefSeq" id="WP_136899916.1">
    <property type="nucleotide sequence ID" value="NZ_SUME01000001.1"/>
</dbReference>
<comment type="caution">
    <text evidence="2">The sequence shown here is derived from an EMBL/GenBank/DDBJ whole genome shotgun (WGS) entry which is preliminary data.</text>
</comment>
<protein>
    <recommendedName>
        <fullName evidence="4">Collagen-like protein</fullName>
    </recommendedName>
</protein>
<sequence length="425" mass="44709">MKKILTFVFLVIFLSCGKDGSIGPKGEQGIQGIRGEKGEDGSTIYNGTVVPPASLGHEGDFYFRSGTSDFYGPKTASGWGTPTNLRGASGATGATGAAGSKILGGAALPATNVGVNGDFYFRTTTADFYGPKISSGWGTPINLKGVKGDDGSRIYSGTSVPATSLGNSGDFYFRTSTSDFYGPKTASGWGTPTNLRGAAGATGATGAAGAAGSKILSGTAVPTASVGINGDFYLRTATADFYGPKTSSGWGTPINLRGLQGPAGPQGPRGTANVIYSDWLYFDQLNDWTNINPKHVSTLFYVNALAANPNSLVMVYVRTAGSSQVRALPIYNFDTGYRILSYEFSYHYQLPIITIDIKSSTADMGQGMLYDSFRYIIIPGGVATTAMSSNRNTERSIEIKGVVYSKSDLEKMSYDEVHKLVGIPE</sequence>